<proteinExistence type="inferred from homology"/>
<evidence type="ECO:0000256" key="3">
    <source>
        <dbReference type="ARBA" id="ARBA00022448"/>
    </source>
</evidence>
<evidence type="ECO:0000256" key="4">
    <source>
        <dbReference type="ARBA" id="ARBA00022475"/>
    </source>
</evidence>
<evidence type="ECO:0000256" key="10">
    <source>
        <dbReference type="PIRNR" id="PIRNR002786"/>
    </source>
</evidence>
<evidence type="ECO:0000259" key="12">
    <source>
        <dbReference type="Pfam" id="PF21687"/>
    </source>
</evidence>
<feature type="domain" description="T2SS protein K second SAM-like" evidence="11">
    <location>
        <begin position="216"/>
        <end position="274"/>
    </location>
</feature>
<dbReference type="NCBIfam" id="NF037980">
    <property type="entry name" value="T2SS_GspK"/>
    <property type="match status" value="1"/>
</dbReference>
<evidence type="ECO:0000256" key="2">
    <source>
        <dbReference type="ARBA" id="ARBA00007246"/>
    </source>
</evidence>
<sequence length="301" mass="34242">MNNEQRGVALLIVLMLLALMAALAADMTISFHGQLHRTRQVNHHLQRQYDIELAEKLALASLTQDVKDNDRQTTLQQYWAQPQQLQLENGNTVKWQLRDAQHCFNLNALAKISDAPLASPDFPVQVFSALLINAGIDRGNTDEIVQSIADYIDADDSPRFHGAEDNFYQSQTPPRHSANQMLFLTGELRQIKGITENIYQRLIPYVCVLPTSELSINLNMLTENDIPLFRALFLNNITDADARVLLQKRPREGWLTTDAFLYWAQQDFSGVKPLVAQVKGHLFPYSRYFTLNTESISDEQS</sequence>
<comment type="subcellular location">
    <subcellularLocation>
        <location evidence="1 10">Cell inner membrane</location>
    </subcellularLocation>
</comment>
<evidence type="ECO:0000313" key="14">
    <source>
        <dbReference type="Proteomes" id="UP000001410"/>
    </source>
</evidence>
<evidence type="ECO:0000256" key="8">
    <source>
        <dbReference type="ARBA" id="ARBA00022989"/>
    </source>
</evidence>
<evidence type="ECO:0000256" key="9">
    <source>
        <dbReference type="ARBA" id="ARBA00023136"/>
    </source>
</evidence>
<dbReference type="InterPro" id="IPR005628">
    <property type="entry name" value="GspK"/>
</dbReference>
<keyword evidence="3 10" id="KW-0813">Transport</keyword>
<dbReference type="Gene3D" id="1.10.40.60">
    <property type="entry name" value="EpsJ-like"/>
    <property type="match status" value="2"/>
</dbReference>
<dbReference type="InterPro" id="IPR049031">
    <property type="entry name" value="T2SSK_SAM-like_1st"/>
</dbReference>
<accession>A0A0H2VBB6</accession>
<dbReference type="EMBL" id="AE014075">
    <property type="protein sequence ID" value="AAN82541.1"/>
    <property type="molecule type" value="Genomic_DNA"/>
</dbReference>
<dbReference type="eggNOG" id="COG3156">
    <property type="taxonomic scope" value="Bacteria"/>
</dbReference>
<dbReference type="PANTHER" id="PTHR38831:SF1">
    <property type="entry name" value="TYPE II SECRETION SYSTEM PROTEIN K-RELATED"/>
    <property type="match status" value="1"/>
</dbReference>
<evidence type="ECO:0000259" key="11">
    <source>
        <dbReference type="Pfam" id="PF03934"/>
    </source>
</evidence>
<keyword evidence="5 10" id="KW-0997">Cell inner membrane</keyword>
<dbReference type="Proteomes" id="UP000001410">
    <property type="component" value="Chromosome"/>
</dbReference>
<keyword evidence="4 10" id="KW-1003">Cell membrane</keyword>
<evidence type="ECO:0000256" key="7">
    <source>
        <dbReference type="ARBA" id="ARBA00022927"/>
    </source>
</evidence>
<organism evidence="13 14">
    <name type="scientific">Escherichia coli O6:H1 (strain CFT073 / ATCC 700928 / UPEC)</name>
    <dbReference type="NCBI Taxonomy" id="199310"/>
    <lineage>
        <taxon>Bacteria</taxon>
        <taxon>Pseudomonadati</taxon>
        <taxon>Pseudomonadota</taxon>
        <taxon>Gammaproteobacteria</taxon>
        <taxon>Enterobacterales</taxon>
        <taxon>Enterobacteriaceae</taxon>
        <taxon>Escherichia</taxon>
    </lineage>
</organism>
<dbReference type="SUPFAM" id="SSF158544">
    <property type="entry name" value="GspK insert domain-like"/>
    <property type="match status" value="2"/>
</dbReference>
<dbReference type="KEGG" id="ecc:c4103"/>
<feature type="domain" description="T2SS protein K first SAM-like" evidence="12">
    <location>
        <begin position="103"/>
        <end position="211"/>
    </location>
</feature>
<dbReference type="GO" id="GO:0009306">
    <property type="term" value="P:protein secretion"/>
    <property type="evidence" value="ECO:0007669"/>
    <property type="project" value="InterPro"/>
</dbReference>
<evidence type="ECO:0000256" key="1">
    <source>
        <dbReference type="ARBA" id="ARBA00004533"/>
    </source>
</evidence>
<keyword evidence="9 10" id="KW-0472">Membrane</keyword>
<evidence type="ECO:0000256" key="6">
    <source>
        <dbReference type="ARBA" id="ARBA00022692"/>
    </source>
</evidence>
<dbReference type="Pfam" id="PF03934">
    <property type="entry name" value="T2SSK"/>
    <property type="match status" value="1"/>
</dbReference>
<gene>
    <name evidence="13" type="primary">yheJ</name>
    <name evidence="13" type="ordered locus">c4103</name>
</gene>
<dbReference type="PANTHER" id="PTHR38831">
    <property type="entry name" value="TYPE II SECRETION SYSTEM PROTEIN K"/>
    <property type="match status" value="1"/>
</dbReference>
<protein>
    <recommendedName>
        <fullName evidence="10">Type II secretion system protein K</fullName>
    </recommendedName>
</protein>
<dbReference type="STRING" id="199310.c4103"/>
<dbReference type="InterPro" id="IPR038072">
    <property type="entry name" value="GspK_central_sf"/>
</dbReference>
<dbReference type="Gene3D" id="3.30.1300.30">
    <property type="entry name" value="GSPII I/J protein-like"/>
    <property type="match status" value="1"/>
</dbReference>
<dbReference type="SUPFAM" id="SSF54523">
    <property type="entry name" value="Pili subunits"/>
    <property type="match status" value="1"/>
</dbReference>
<dbReference type="SMR" id="A0A0H2VBB6"/>
<name>A0A0H2VBB6_ECOL6</name>
<dbReference type="InterPro" id="IPR045584">
    <property type="entry name" value="Pilin-like"/>
</dbReference>
<keyword evidence="8" id="KW-1133">Transmembrane helix</keyword>
<dbReference type="InterPro" id="IPR049179">
    <property type="entry name" value="T2SSK_SAM-like_2nd"/>
</dbReference>
<comment type="similarity">
    <text evidence="2 10">Belongs to the GSP K family.</text>
</comment>
<evidence type="ECO:0000256" key="5">
    <source>
        <dbReference type="ARBA" id="ARBA00022519"/>
    </source>
</evidence>
<dbReference type="AlphaFoldDB" id="A0A0H2VBB6"/>
<dbReference type="HOGENOM" id="CLU_057294_0_0_6"/>
<dbReference type="PIRSF" id="PIRSF002786">
    <property type="entry name" value="XcpX"/>
    <property type="match status" value="1"/>
</dbReference>
<dbReference type="Pfam" id="PF21687">
    <property type="entry name" value="T2SSK_1st"/>
    <property type="match status" value="1"/>
</dbReference>
<keyword evidence="6" id="KW-0812">Transmembrane</keyword>
<dbReference type="GO" id="GO:0005886">
    <property type="term" value="C:plasma membrane"/>
    <property type="evidence" value="ECO:0007669"/>
    <property type="project" value="UniProtKB-SubCell"/>
</dbReference>
<keyword evidence="14" id="KW-1185">Reference proteome</keyword>
<evidence type="ECO:0000313" key="13">
    <source>
        <dbReference type="EMBL" id="AAN82541.1"/>
    </source>
</evidence>
<reference evidence="13 14" key="1">
    <citation type="journal article" date="2002" name="Proc. Natl. Acad. Sci. U.S.A.">
        <title>Extensive mosaic structure revealed by the complete genome sequence of uropathogenic Escherichia coli.</title>
        <authorList>
            <person name="Welch R.A."/>
            <person name="Burland V."/>
            <person name="Plunkett G.III."/>
            <person name="Redford P."/>
            <person name="Roesch P."/>
            <person name="Rasko D."/>
            <person name="Buckles E.L."/>
            <person name="Liou S.R."/>
            <person name="Boutin A."/>
            <person name="Hackett J."/>
            <person name="Stroud D."/>
            <person name="Mayhew G.F."/>
            <person name="Rose D.J."/>
            <person name="Zhou S."/>
            <person name="Schwartz D.C."/>
            <person name="Perna N.T."/>
            <person name="Mobley H.L."/>
            <person name="Donnenberg M.S."/>
            <person name="Blattner F.R."/>
        </authorList>
    </citation>
    <scope>NUCLEOTIDE SEQUENCE [LARGE SCALE GENOMIC DNA]</scope>
    <source>
        <strain evidence="14">CFT073 / ATCC 700928 / UPEC</strain>
    </source>
</reference>
<keyword evidence="7" id="KW-0653">Protein transport</keyword>